<feature type="transmembrane region" description="Helical" evidence="14">
    <location>
        <begin position="66"/>
        <end position="88"/>
    </location>
</feature>
<proteinExistence type="inferred from homology"/>
<dbReference type="InterPro" id="IPR017452">
    <property type="entry name" value="GPCR_Rhodpsn_7TM"/>
</dbReference>
<reference evidence="17" key="1">
    <citation type="submission" date="2011-12" db="EMBL/GenBank/DDBJ databases">
        <title>The Draft Genome of Lepisosteus oculatus.</title>
        <authorList>
            <consortium name="The Broad Institute Genome Assembly &amp; Analysis Group"/>
            <consortium name="Computational R&amp;D Group"/>
            <consortium name="and Sequencing Platform"/>
            <person name="Di Palma F."/>
            <person name="Alfoldi J."/>
            <person name="Johnson J."/>
            <person name="Berlin A."/>
            <person name="Gnerre S."/>
            <person name="Jaffe D."/>
            <person name="MacCallum I."/>
            <person name="Young S."/>
            <person name="Walker B.J."/>
            <person name="Lander E.S."/>
            <person name="Lindblad-Toh K."/>
        </authorList>
    </citation>
    <scope>NUCLEOTIDE SEQUENCE [LARGE SCALE GENOMIC DNA]</scope>
</reference>
<dbReference type="GO" id="GO:0004969">
    <property type="term" value="F:histamine receptor activity"/>
    <property type="evidence" value="ECO:0007669"/>
    <property type="project" value="InterPro"/>
</dbReference>
<dbReference type="PANTHER" id="PTHR24247:SF254">
    <property type="entry name" value="HISTAMINE H3 RECEPTOR"/>
    <property type="match status" value="1"/>
</dbReference>
<feature type="transmembrane region" description="Helical" evidence="14">
    <location>
        <begin position="27"/>
        <end position="54"/>
    </location>
</feature>
<dbReference type="FunFam" id="1.20.1070.10:FF:000138">
    <property type="entry name" value="histamine H3 receptor"/>
    <property type="match status" value="1"/>
</dbReference>
<dbReference type="GO" id="GO:0005886">
    <property type="term" value="C:plasma membrane"/>
    <property type="evidence" value="ECO:0000318"/>
    <property type="project" value="GO_Central"/>
</dbReference>
<evidence type="ECO:0000256" key="4">
    <source>
        <dbReference type="ARBA" id="ARBA00022692"/>
    </source>
</evidence>
<organism evidence="16 17">
    <name type="scientific">Lepisosteus oculatus</name>
    <name type="common">Spotted gar</name>
    <dbReference type="NCBI Taxonomy" id="7918"/>
    <lineage>
        <taxon>Eukaryota</taxon>
        <taxon>Metazoa</taxon>
        <taxon>Chordata</taxon>
        <taxon>Craniata</taxon>
        <taxon>Vertebrata</taxon>
        <taxon>Euteleostomi</taxon>
        <taxon>Actinopterygii</taxon>
        <taxon>Neopterygii</taxon>
        <taxon>Holostei</taxon>
        <taxon>Semionotiformes</taxon>
        <taxon>Lepisosteidae</taxon>
        <taxon>Lepisosteus</taxon>
    </lineage>
</organism>
<dbReference type="SUPFAM" id="SSF81321">
    <property type="entry name" value="Family A G protein-coupled receptor-like"/>
    <property type="match status" value="1"/>
</dbReference>
<comment type="subcellular location">
    <subcellularLocation>
        <location evidence="1">Cell membrane</location>
        <topology evidence="1">Multi-pass membrane protein</topology>
    </subcellularLocation>
</comment>
<feature type="transmembrane region" description="Helical" evidence="14">
    <location>
        <begin position="108"/>
        <end position="127"/>
    </location>
</feature>
<evidence type="ECO:0000256" key="14">
    <source>
        <dbReference type="SAM" id="Phobius"/>
    </source>
</evidence>
<name>W5M7L9_LEPOC</name>
<dbReference type="Proteomes" id="UP000018468">
    <property type="component" value="Linkage group LG18"/>
</dbReference>
<evidence type="ECO:0000256" key="13">
    <source>
        <dbReference type="RuleBase" id="RU000688"/>
    </source>
</evidence>
<evidence type="ECO:0000256" key="6">
    <source>
        <dbReference type="ARBA" id="ARBA00023040"/>
    </source>
</evidence>
<dbReference type="InParanoid" id="W5M7L9"/>
<dbReference type="PRINTS" id="PR00237">
    <property type="entry name" value="GPCRRHODOPSN"/>
</dbReference>
<dbReference type="InterPro" id="IPR003980">
    <property type="entry name" value="Histamine_H3_rcpt"/>
</dbReference>
<dbReference type="PANTHER" id="PTHR24247">
    <property type="entry name" value="5-HYDROXYTRYPTAMINE RECEPTOR"/>
    <property type="match status" value="1"/>
</dbReference>
<evidence type="ECO:0000256" key="2">
    <source>
        <dbReference type="ARBA" id="ARBA00022475"/>
    </source>
</evidence>
<dbReference type="HOGENOM" id="CLU_009579_11_2_1"/>
<keyword evidence="8" id="KW-1015">Disulfide bond</keyword>
<accession>W5M7L9</accession>
<dbReference type="Pfam" id="PF00001">
    <property type="entry name" value="7tm_1"/>
    <property type="match status" value="1"/>
</dbReference>
<evidence type="ECO:0000256" key="5">
    <source>
        <dbReference type="ARBA" id="ARBA00022989"/>
    </source>
</evidence>
<dbReference type="PROSITE" id="PS50262">
    <property type="entry name" value="G_PROTEIN_RECEP_F1_2"/>
    <property type="match status" value="1"/>
</dbReference>
<evidence type="ECO:0000256" key="11">
    <source>
        <dbReference type="ARBA" id="ARBA00023224"/>
    </source>
</evidence>
<feature type="transmembrane region" description="Helical" evidence="14">
    <location>
        <begin position="319"/>
        <end position="344"/>
    </location>
</feature>
<dbReference type="InterPro" id="IPR000276">
    <property type="entry name" value="GPCR_Rhodpsn"/>
</dbReference>
<dbReference type="Bgee" id="ENSLOCG00000003687">
    <property type="expression patterns" value="Expressed in pharyngeal gill"/>
</dbReference>
<keyword evidence="6 13" id="KW-0297">G-protein coupled receptor</keyword>
<keyword evidence="11 13" id="KW-0807">Transducer</keyword>
<dbReference type="Gene3D" id="1.20.1070.10">
    <property type="entry name" value="Rhodopsin 7-helix transmembrane proteins"/>
    <property type="match status" value="1"/>
</dbReference>
<reference evidence="16" key="3">
    <citation type="submission" date="2025-09" db="UniProtKB">
        <authorList>
            <consortium name="Ensembl"/>
        </authorList>
    </citation>
    <scope>IDENTIFICATION</scope>
</reference>
<dbReference type="STRING" id="7918.ENSLOCP00000004377"/>
<evidence type="ECO:0000256" key="10">
    <source>
        <dbReference type="ARBA" id="ARBA00023180"/>
    </source>
</evidence>
<evidence type="ECO:0000256" key="3">
    <source>
        <dbReference type="ARBA" id="ARBA00022553"/>
    </source>
</evidence>
<keyword evidence="3" id="KW-0597">Phosphoprotein</keyword>
<evidence type="ECO:0000256" key="7">
    <source>
        <dbReference type="ARBA" id="ARBA00023136"/>
    </source>
</evidence>
<reference evidence="16" key="2">
    <citation type="submission" date="2025-08" db="UniProtKB">
        <authorList>
            <consortium name="Ensembl"/>
        </authorList>
    </citation>
    <scope>IDENTIFICATION</scope>
</reference>
<feature type="transmembrane region" description="Helical" evidence="14">
    <location>
        <begin position="190"/>
        <end position="221"/>
    </location>
</feature>
<dbReference type="GO" id="GO:0071880">
    <property type="term" value="P:adenylate cyclase-activating adrenergic receptor signaling pathway"/>
    <property type="evidence" value="ECO:0000318"/>
    <property type="project" value="GO_Central"/>
</dbReference>
<dbReference type="GeneTree" id="ENSGT00940000163206"/>
<keyword evidence="17" id="KW-1185">Reference proteome</keyword>
<sequence length="394" mass="45413">SRDINMNQTGYLGKLDNVFSRPNPTTWTVLIILLIALLVVVIVLGNALVILAFVAVRNLRTQSNFFLLNLAISDFLVKLGVFCIPLYVPYMLTGRWTFGKTLCKLWLVMDYLMCTSSVFNIVLISYDRFLSVTDAVTYRTQQGKTSQAITKMAMGWLLAFLLYGPAIIAWEHIAGYSLLEKEQCYPEFYFNWYFLITASTVEFFMPFISVTFFNLCIYLNIHRRACSRRKLVKEMNEVRRQPKRASLYQLFQSVMFVGLEGRTELLKPSTMALRGQDTTKNDDGKTSQTAPSNESWIKTVPQMYGQRSRLLKDKKVAKSLAIIVCTFGVCWAPYTLLMIIRAAFNDDCVPRFCYEVTFWLLWVNSAINPFLYPLCHKAFRKAFTKLLCPKEFNV</sequence>
<dbReference type="EMBL" id="AHAT01025277">
    <property type="status" value="NOT_ANNOTATED_CDS"/>
    <property type="molecule type" value="Genomic_DNA"/>
</dbReference>
<keyword evidence="2" id="KW-1003">Cell membrane</keyword>
<feature type="domain" description="G-protein coupled receptors family 1 profile" evidence="15">
    <location>
        <begin position="45"/>
        <end position="372"/>
    </location>
</feature>
<keyword evidence="4 13" id="KW-0812">Transmembrane</keyword>
<feature type="transmembrane region" description="Helical" evidence="14">
    <location>
        <begin position="148"/>
        <end position="170"/>
    </location>
</feature>
<keyword evidence="9 13" id="KW-0675">Receptor</keyword>
<feature type="transmembrane region" description="Helical" evidence="14">
    <location>
        <begin position="356"/>
        <end position="375"/>
    </location>
</feature>
<dbReference type="PRINTS" id="PR01471">
    <property type="entry name" value="HISTAMINEH3R"/>
</dbReference>
<dbReference type="AlphaFoldDB" id="W5M7L9"/>
<evidence type="ECO:0000256" key="12">
    <source>
        <dbReference type="ARBA" id="ARBA00074679"/>
    </source>
</evidence>
<evidence type="ECO:0000313" key="16">
    <source>
        <dbReference type="Ensembl" id="ENSLOCP00000004377.1"/>
    </source>
</evidence>
<keyword evidence="10" id="KW-0325">Glycoprotein</keyword>
<evidence type="ECO:0000256" key="8">
    <source>
        <dbReference type="ARBA" id="ARBA00023157"/>
    </source>
</evidence>
<keyword evidence="5 14" id="KW-1133">Transmembrane helix</keyword>
<dbReference type="Ensembl" id="ENSLOCT00000004385.1">
    <property type="protein sequence ID" value="ENSLOCP00000004377.1"/>
    <property type="gene ID" value="ENSLOCG00000003687.1"/>
</dbReference>
<dbReference type="PROSITE" id="PS00237">
    <property type="entry name" value="G_PROTEIN_RECEP_F1_1"/>
    <property type="match status" value="1"/>
</dbReference>
<dbReference type="GO" id="GO:0004930">
    <property type="term" value="F:G protein-coupled receptor activity"/>
    <property type="evidence" value="ECO:0000318"/>
    <property type="project" value="GO_Central"/>
</dbReference>
<dbReference type="OMA" id="CWEWEQK"/>
<evidence type="ECO:0000259" key="15">
    <source>
        <dbReference type="PROSITE" id="PS50262"/>
    </source>
</evidence>
<evidence type="ECO:0000313" key="17">
    <source>
        <dbReference type="Proteomes" id="UP000018468"/>
    </source>
</evidence>
<dbReference type="eggNOG" id="KOG3656">
    <property type="taxonomic scope" value="Eukaryota"/>
</dbReference>
<keyword evidence="7 14" id="KW-0472">Membrane</keyword>
<protein>
    <recommendedName>
        <fullName evidence="12">Histamine H3 receptor</fullName>
    </recommendedName>
</protein>
<comment type="similarity">
    <text evidence="13">Belongs to the G-protein coupled receptor 1 family.</text>
</comment>
<dbReference type="GO" id="GO:0043410">
    <property type="term" value="P:positive regulation of MAPK cascade"/>
    <property type="evidence" value="ECO:0000318"/>
    <property type="project" value="GO_Central"/>
</dbReference>
<evidence type="ECO:0000256" key="9">
    <source>
        <dbReference type="ARBA" id="ARBA00023170"/>
    </source>
</evidence>
<evidence type="ECO:0000256" key="1">
    <source>
        <dbReference type="ARBA" id="ARBA00004651"/>
    </source>
</evidence>
<dbReference type="SMART" id="SM01381">
    <property type="entry name" value="7TM_GPCR_Srsx"/>
    <property type="match status" value="1"/>
</dbReference>